<reference evidence="2 3" key="1">
    <citation type="submission" date="2019-10" db="EMBL/GenBank/DDBJ databases">
        <authorList>
            <person name="Wolf R A."/>
        </authorList>
    </citation>
    <scope>NUCLEOTIDE SEQUENCE [LARGE SCALE GENOMIC DNA]</scope>
    <source>
        <strain evidence="2">Collinsella_aerofaciens_AK_138A</strain>
    </source>
</reference>
<protein>
    <submittedName>
        <fullName evidence="2">Uncharacterized protein</fullName>
    </submittedName>
</protein>
<dbReference type="RefSeq" id="WP_156064017.1">
    <property type="nucleotide sequence ID" value="NZ_CABWIH010000047.1"/>
</dbReference>
<name>A0A5K1JBN1_9ACTN</name>
<evidence type="ECO:0000313" key="3">
    <source>
        <dbReference type="Proteomes" id="UP000330807"/>
    </source>
</evidence>
<accession>A0A5K1JBN1</accession>
<gene>
    <name evidence="2" type="ORF">LMKDKBCB_00487</name>
</gene>
<dbReference type="Proteomes" id="UP000330807">
    <property type="component" value="Unassembled WGS sequence"/>
</dbReference>
<evidence type="ECO:0000256" key="1">
    <source>
        <dbReference type="SAM" id="MobiDB-lite"/>
    </source>
</evidence>
<dbReference type="EMBL" id="CABWIH010000047">
    <property type="protein sequence ID" value="VWM01110.1"/>
    <property type="molecule type" value="Genomic_DNA"/>
</dbReference>
<sequence>MTAVSDDPPKKEAPSEVVIPTAPSTTRGAISIENTITRERFAQLSGVEPPQICAEASKAERNARTLLDADKTDRWLYLAANGQLELELLLQIRYWERYGRRRKYSVPGLKGSDIELASFFGTSRPSVCRARKALMSRGLIISVDGVLQLQYTSILDAVKNKGWID</sequence>
<dbReference type="AlphaFoldDB" id="A0A5K1JBN1"/>
<proteinExistence type="predicted"/>
<feature type="region of interest" description="Disordered" evidence="1">
    <location>
        <begin position="1"/>
        <end position="22"/>
    </location>
</feature>
<evidence type="ECO:0000313" key="2">
    <source>
        <dbReference type="EMBL" id="VWM01110.1"/>
    </source>
</evidence>
<organism evidence="2 3">
    <name type="scientific">Collinsella aerofaciens</name>
    <dbReference type="NCBI Taxonomy" id="74426"/>
    <lineage>
        <taxon>Bacteria</taxon>
        <taxon>Bacillati</taxon>
        <taxon>Actinomycetota</taxon>
        <taxon>Coriobacteriia</taxon>
        <taxon>Coriobacteriales</taxon>
        <taxon>Coriobacteriaceae</taxon>
        <taxon>Collinsella</taxon>
    </lineage>
</organism>